<evidence type="ECO:0000259" key="8">
    <source>
        <dbReference type="PROSITE" id="PS50067"/>
    </source>
</evidence>
<dbReference type="InterPro" id="IPR027417">
    <property type="entry name" value="P-loop_NTPase"/>
</dbReference>
<dbReference type="AlphaFoldDB" id="A0A3P6EQA9"/>
<feature type="region of interest" description="Disordered" evidence="7">
    <location>
        <begin position="780"/>
        <end position="831"/>
    </location>
</feature>
<dbReference type="PANTHER" id="PTHR24115:SF1008">
    <property type="entry name" value="KINESIN-LIKE PROTEIN SUBITO"/>
    <property type="match status" value="1"/>
</dbReference>
<feature type="region of interest" description="Disordered" evidence="7">
    <location>
        <begin position="91"/>
        <end position="119"/>
    </location>
</feature>
<evidence type="ECO:0000256" key="2">
    <source>
        <dbReference type="ARBA" id="ARBA00022741"/>
    </source>
</evidence>
<dbReference type="SUPFAM" id="SSF52540">
    <property type="entry name" value="P-loop containing nucleoside triphosphate hydrolases"/>
    <property type="match status" value="1"/>
</dbReference>
<dbReference type="GO" id="GO:0003777">
    <property type="term" value="F:microtubule motor activity"/>
    <property type="evidence" value="ECO:0007669"/>
    <property type="project" value="InterPro"/>
</dbReference>
<feature type="binding site" evidence="5">
    <location>
        <begin position="191"/>
        <end position="198"/>
    </location>
    <ligand>
        <name>ATP</name>
        <dbReference type="ChEBI" id="CHEBI:30616"/>
    </ligand>
</feature>
<evidence type="ECO:0000256" key="7">
    <source>
        <dbReference type="SAM" id="MobiDB-lite"/>
    </source>
</evidence>
<dbReference type="GO" id="GO:0005634">
    <property type="term" value="C:nucleus"/>
    <property type="evidence" value="ECO:0007669"/>
    <property type="project" value="TreeGrafter"/>
</dbReference>
<keyword evidence="1 6" id="KW-0493">Microtubule</keyword>
<reference evidence="9" key="1">
    <citation type="submission" date="2018-11" db="EMBL/GenBank/DDBJ databases">
        <authorList>
            <consortium name="Genoscope - CEA"/>
            <person name="William W."/>
        </authorList>
    </citation>
    <scope>NUCLEOTIDE SEQUENCE</scope>
</reference>
<comment type="similarity">
    <text evidence="5 6">Belongs to the TRAFAC class myosin-kinesin ATPase superfamily. Kinesin family.</text>
</comment>
<evidence type="ECO:0000313" key="9">
    <source>
        <dbReference type="EMBL" id="VDD37314.1"/>
    </source>
</evidence>
<dbReference type="GO" id="GO:0007018">
    <property type="term" value="P:microtubule-based movement"/>
    <property type="evidence" value="ECO:0007669"/>
    <property type="project" value="InterPro"/>
</dbReference>
<dbReference type="SMART" id="SM00129">
    <property type="entry name" value="KISc"/>
    <property type="match status" value="1"/>
</dbReference>
<protein>
    <recommendedName>
        <fullName evidence="6">Kinesin-like protein</fullName>
    </recommendedName>
</protein>
<dbReference type="InterPro" id="IPR019821">
    <property type="entry name" value="Kinesin_motor_CS"/>
</dbReference>
<dbReference type="InterPro" id="IPR036961">
    <property type="entry name" value="Kinesin_motor_dom_sf"/>
</dbReference>
<keyword evidence="2 5" id="KW-0547">Nucleotide-binding</keyword>
<dbReference type="PANTHER" id="PTHR24115">
    <property type="entry name" value="KINESIN-RELATED"/>
    <property type="match status" value="1"/>
</dbReference>
<dbReference type="GO" id="GO:0005871">
    <property type="term" value="C:kinesin complex"/>
    <property type="evidence" value="ECO:0007669"/>
    <property type="project" value="TreeGrafter"/>
</dbReference>
<sequence>MEEFSPMPCPSTVTVRRNPPRKARATPYTTAAKPPPSSNTHDVPSFPIDEILSIQIPQPEPEPKPSVSVSESLKIFLRIKPLRVFSKATAAAKSRPRNVWPQNPSKKHNVAKESRSKKSEEACITLNDSHSVTLTPPQALQELKRSKTEVFEGFSHVFPADCSQSDVYGKMVQPLLEDFLNGKSGMLAALGPSGSGKTHTVFGTPKDPGVVPLTLRQIFKKRDETSSPVSLRLFHLSIFEICSERGKGEKAYDLLGDGSSELSVQQSTIRGLKEVPIRNLEEAESLIGQAMLKRATATTNSNSQSSRSQCIINIRAASDGVSNETTADAMLTIVDLAGAEREKRTGNQVILFFIFTFWALIFDYLKTVFFLRLHSTNHDQLYVMTVIVGVPEEPKEGTAETSSKFSVIHSLTRYLRDYLEGKRRMALIITVKAGEEDYLDTSYLLKQASPYMKIKFDNTEEVCNKRQLKTFPRVEKNKKMKLSAPKTSQIAETVAGEKNQITQEAVNLEGKKADQTEKSSPKLEDNNDREHIIMRNFAKVVWNVLKQYNEKLKVAEGDICTLKESLKNEQLKSRGLEAELINLKSNLAEPCLPEVEALVHAKEQIEIINANHNNFQTNVDDDDPCDLIESRSEVTADGCNESPVVPNKSVVPGLGNEEISSEEQKCAKQDDPCNLIDSTSEVTAEGCNESPVPNKNVVPDLANEQECDIQINPTPSPEQAEVSLINNRLSNIQTKSAVSRRFPDSEKQERHRRLLPASSRLLAEEMDDLEIKDKQIEKPQVKLTETRDGKKTESTKSREIEIPAREAEPASTKKQRNEQKKPRRRLQPASSVLLTREINTLEIEDDVAEPKGTRGGKKTTVTQPRSQGSVTLLRLLTSNLHL</sequence>
<dbReference type="GO" id="GO:0016887">
    <property type="term" value="F:ATP hydrolysis activity"/>
    <property type="evidence" value="ECO:0007669"/>
    <property type="project" value="TreeGrafter"/>
</dbReference>
<dbReference type="InterPro" id="IPR001752">
    <property type="entry name" value="Kinesin_motor_dom"/>
</dbReference>
<keyword evidence="4 5" id="KW-0505">Motor protein</keyword>
<dbReference type="GO" id="GO:0008017">
    <property type="term" value="F:microtubule binding"/>
    <property type="evidence" value="ECO:0007669"/>
    <property type="project" value="InterPro"/>
</dbReference>
<keyword evidence="3 5" id="KW-0067">ATP-binding</keyword>
<dbReference type="PRINTS" id="PR00380">
    <property type="entry name" value="KINESINHEAVY"/>
</dbReference>
<feature type="region of interest" description="Disordered" evidence="7">
    <location>
        <begin position="845"/>
        <end position="866"/>
    </location>
</feature>
<proteinExistence type="inferred from homology"/>
<name>A0A3P6EQA9_BRAOL</name>
<dbReference type="PROSITE" id="PS50067">
    <property type="entry name" value="KINESIN_MOTOR_2"/>
    <property type="match status" value="1"/>
</dbReference>
<evidence type="ECO:0000256" key="1">
    <source>
        <dbReference type="ARBA" id="ARBA00022701"/>
    </source>
</evidence>
<feature type="domain" description="Kinesin motor" evidence="8">
    <location>
        <begin position="72"/>
        <end position="454"/>
    </location>
</feature>
<evidence type="ECO:0000256" key="4">
    <source>
        <dbReference type="ARBA" id="ARBA00023175"/>
    </source>
</evidence>
<feature type="compositionally biased region" description="Basic and acidic residues" evidence="7">
    <location>
        <begin position="110"/>
        <end position="119"/>
    </location>
</feature>
<feature type="region of interest" description="Disordered" evidence="7">
    <location>
        <begin position="1"/>
        <end position="48"/>
    </location>
</feature>
<dbReference type="Pfam" id="PF00225">
    <property type="entry name" value="Kinesin"/>
    <property type="match status" value="1"/>
</dbReference>
<dbReference type="EMBL" id="LR031876">
    <property type="protein sequence ID" value="VDD37314.1"/>
    <property type="molecule type" value="Genomic_DNA"/>
</dbReference>
<evidence type="ECO:0000256" key="6">
    <source>
        <dbReference type="RuleBase" id="RU000394"/>
    </source>
</evidence>
<feature type="compositionally biased region" description="Basic and acidic residues" evidence="7">
    <location>
        <begin position="780"/>
        <end position="808"/>
    </location>
</feature>
<dbReference type="Gene3D" id="3.40.850.10">
    <property type="entry name" value="Kinesin motor domain"/>
    <property type="match status" value="1"/>
</dbReference>
<organism evidence="9">
    <name type="scientific">Brassica oleracea</name>
    <name type="common">Wild cabbage</name>
    <dbReference type="NCBI Taxonomy" id="3712"/>
    <lineage>
        <taxon>Eukaryota</taxon>
        <taxon>Viridiplantae</taxon>
        <taxon>Streptophyta</taxon>
        <taxon>Embryophyta</taxon>
        <taxon>Tracheophyta</taxon>
        <taxon>Spermatophyta</taxon>
        <taxon>Magnoliopsida</taxon>
        <taxon>eudicotyledons</taxon>
        <taxon>Gunneridae</taxon>
        <taxon>Pentapetalae</taxon>
        <taxon>rosids</taxon>
        <taxon>malvids</taxon>
        <taxon>Brassicales</taxon>
        <taxon>Brassicaceae</taxon>
        <taxon>Brassiceae</taxon>
        <taxon>Brassica</taxon>
    </lineage>
</organism>
<dbReference type="GO" id="GO:0005524">
    <property type="term" value="F:ATP binding"/>
    <property type="evidence" value="ECO:0007669"/>
    <property type="project" value="UniProtKB-UniRule"/>
</dbReference>
<evidence type="ECO:0000256" key="3">
    <source>
        <dbReference type="ARBA" id="ARBA00022840"/>
    </source>
</evidence>
<dbReference type="GO" id="GO:0005874">
    <property type="term" value="C:microtubule"/>
    <property type="evidence" value="ECO:0007669"/>
    <property type="project" value="UniProtKB-KW"/>
</dbReference>
<gene>
    <name evidence="9" type="ORF">BOLC7T42874H</name>
</gene>
<dbReference type="InterPro" id="IPR027640">
    <property type="entry name" value="Kinesin-like_fam"/>
</dbReference>
<feature type="region of interest" description="Disordered" evidence="7">
    <location>
        <begin position="736"/>
        <end position="759"/>
    </location>
</feature>
<evidence type="ECO:0000256" key="5">
    <source>
        <dbReference type="PROSITE-ProRule" id="PRU00283"/>
    </source>
</evidence>
<dbReference type="PROSITE" id="PS00411">
    <property type="entry name" value="KINESIN_MOTOR_1"/>
    <property type="match status" value="1"/>
</dbReference>
<accession>A0A3P6EQA9</accession>